<dbReference type="Pfam" id="PF13817">
    <property type="entry name" value="DDE_Tnp_IS66_C"/>
    <property type="match status" value="1"/>
</dbReference>
<protein>
    <submittedName>
        <fullName evidence="6">Transposase</fullName>
    </submittedName>
</protein>
<dbReference type="InterPro" id="IPR024463">
    <property type="entry name" value="Transposase_TnpC_homeodom"/>
</dbReference>
<evidence type="ECO:0000313" key="7">
    <source>
        <dbReference type="Proteomes" id="UP000781958"/>
    </source>
</evidence>
<proteinExistence type="predicted"/>
<gene>
    <name evidence="6" type="ORF">J2851_005050</name>
</gene>
<feature type="domain" description="Transposase TnpC homeodomain" evidence="4">
    <location>
        <begin position="12"/>
        <end position="85"/>
    </location>
</feature>
<dbReference type="InterPro" id="IPR052344">
    <property type="entry name" value="Transposase-related"/>
</dbReference>
<dbReference type="Proteomes" id="UP000781958">
    <property type="component" value="Unassembled WGS sequence"/>
</dbReference>
<feature type="region of interest" description="Disordered" evidence="1">
    <location>
        <begin position="54"/>
        <end position="74"/>
    </location>
</feature>
<reference evidence="6 7" key="1">
    <citation type="submission" date="2021-03" db="EMBL/GenBank/DDBJ databases">
        <title>Genomic Encyclopedia of Type Strains, Phase III (KMG-III): the genomes of soil and plant-associated and newly described type strains.</title>
        <authorList>
            <person name="Whitman W."/>
        </authorList>
    </citation>
    <scope>NUCLEOTIDE SEQUENCE [LARGE SCALE GENOMIC DNA]</scope>
    <source>
        <strain evidence="6 7">IMMIB AFH-6</strain>
    </source>
</reference>
<keyword evidence="7" id="KW-1185">Reference proteome</keyword>
<dbReference type="Pfam" id="PF13007">
    <property type="entry name" value="LZ_Tnp_IS66"/>
    <property type="match status" value="1"/>
</dbReference>
<dbReference type="PANTHER" id="PTHR33678:SF1">
    <property type="entry name" value="BLL1576 PROTEIN"/>
    <property type="match status" value="1"/>
</dbReference>
<dbReference type="RefSeq" id="WP_209769661.1">
    <property type="nucleotide sequence ID" value="NZ_JAGINP010000020.1"/>
</dbReference>
<comment type="caution">
    <text evidence="6">The sequence shown here is derived from an EMBL/GenBank/DDBJ whole genome shotgun (WGS) entry which is preliminary data.</text>
</comment>
<evidence type="ECO:0000259" key="3">
    <source>
        <dbReference type="Pfam" id="PF13005"/>
    </source>
</evidence>
<dbReference type="InterPro" id="IPR024474">
    <property type="entry name" value="Znf_dom_IS66"/>
</dbReference>
<evidence type="ECO:0000259" key="5">
    <source>
        <dbReference type="Pfam" id="PF13817"/>
    </source>
</evidence>
<feature type="compositionally biased region" description="Basic and acidic residues" evidence="1">
    <location>
        <begin position="57"/>
        <end position="67"/>
    </location>
</feature>
<dbReference type="InterPro" id="IPR039552">
    <property type="entry name" value="IS66_C"/>
</dbReference>
<dbReference type="InterPro" id="IPR004291">
    <property type="entry name" value="Transposase_IS66_central"/>
</dbReference>
<sequence length="506" mass="55642">MVRRLAAEKAALQEQVKTLKALICGAKSEKAAGIDPKQGLLDLSDLALEAAPAANDNADRAAPERPRRPANWNVGALPRHLPRMERVIEPESTTCPCCAGRLHRIGEDVAEALDVIPAVVRVLRTIRPKYVCRACAGPPVQAPARPRVVDGGLASTALVAHVVVAKFAWHLPLYRQAQMFAGQGVALDRATLMFWVRRAAWWLKPLYDRLLLYIRSQERVYCDETPLPRLDPGRGRTKVCQLWAQAVDDRPWRGSAMPAVGYVFAEGRDKATLQEQMAAFAGILQVDGYAAYKALVRRRRTGAKVRLVFCLSHARRKFVAVYKATKSDVARDVIARIGAVYAIEERSCGTTAETRRRVRQAESRPLMEALKARLLEVRGTISGQSSLAKAINYTLGHWDGLVAFLDDGRIDVDTNTVERSMRPIGLGRKNALFAGSAAGGRDWAILASLIQSARLNGVDPFTYVADVLERMVSGAVKANALDRLLPWMWKAERDGAVDDGEESQAA</sequence>
<evidence type="ECO:0000313" key="6">
    <source>
        <dbReference type="EMBL" id="MBP2295247.1"/>
    </source>
</evidence>
<name>A0ABS4SRQ0_9PROT</name>
<feature type="domain" description="Transposase IS66 central" evidence="2">
    <location>
        <begin position="152"/>
        <end position="441"/>
    </location>
</feature>
<dbReference type="Pfam" id="PF13005">
    <property type="entry name" value="zf-IS66"/>
    <property type="match status" value="1"/>
</dbReference>
<evidence type="ECO:0000259" key="4">
    <source>
        <dbReference type="Pfam" id="PF13007"/>
    </source>
</evidence>
<dbReference type="EMBL" id="JAGINP010000020">
    <property type="protein sequence ID" value="MBP2295247.1"/>
    <property type="molecule type" value="Genomic_DNA"/>
</dbReference>
<feature type="domain" description="Transposase IS66 zinc-finger binding" evidence="3">
    <location>
        <begin position="93"/>
        <end position="135"/>
    </location>
</feature>
<accession>A0ABS4SRQ0</accession>
<dbReference type="PANTHER" id="PTHR33678">
    <property type="entry name" value="BLL1576 PROTEIN"/>
    <property type="match status" value="1"/>
</dbReference>
<organism evidence="6 7">
    <name type="scientific">Azospirillum rugosum</name>
    <dbReference type="NCBI Taxonomy" id="416170"/>
    <lineage>
        <taxon>Bacteria</taxon>
        <taxon>Pseudomonadati</taxon>
        <taxon>Pseudomonadota</taxon>
        <taxon>Alphaproteobacteria</taxon>
        <taxon>Rhodospirillales</taxon>
        <taxon>Azospirillaceae</taxon>
        <taxon>Azospirillum</taxon>
    </lineage>
</organism>
<dbReference type="NCBIfam" id="NF033517">
    <property type="entry name" value="transpos_IS66"/>
    <property type="match status" value="1"/>
</dbReference>
<evidence type="ECO:0000259" key="2">
    <source>
        <dbReference type="Pfam" id="PF03050"/>
    </source>
</evidence>
<feature type="domain" description="Transposase IS66 C-terminal" evidence="5">
    <location>
        <begin position="448"/>
        <end position="487"/>
    </location>
</feature>
<evidence type="ECO:0000256" key="1">
    <source>
        <dbReference type="SAM" id="MobiDB-lite"/>
    </source>
</evidence>
<dbReference type="Pfam" id="PF03050">
    <property type="entry name" value="DDE_Tnp_IS66"/>
    <property type="match status" value="1"/>
</dbReference>